<evidence type="ECO:0000256" key="1">
    <source>
        <dbReference type="ARBA" id="ARBA00022801"/>
    </source>
</evidence>
<sequence>MSKVIWLNETLENDSTNGHVDVVAAFAPNGVALCQISNDLDDPDYDNLQANLEIMKAATDAIGAPYKVMELIAPPISRFPDGCCRMLSYTNSYVANGGVIAPQYGFEDADAKALKTIASAFPDHKTVGVMTNCIADGGGNIHCITQQQPKSGEAHA</sequence>
<dbReference type="SUPFAM" id="SSF55909">
    <property type="entry name" value="Pentein"/>
    <property type="match status" value="1"/>
</dbReference>
<name>A0ABX2PYL7_9RHOB</name>
<reference evidence="2 3" key="1">
    <citation type="submission" date="2020-06" db="EMBL/GenBank/DDBJ databases">
        <authorList>
            <person name="Cao W.R."/>
        </authorList>
    </citation>
    <scope>NUCLEOTIDE SEQUENCE [LARGE SCALE GENOMIC DNA]</scope>
    <source>
        <strain evidence="2 3">B1Z28</strain>
    </source>
</reference>
<protein>
    <submittedName>
        <fullName evidence="2">Agmatine deiminase family protein</fullName>
    </submittedName>
</protein>
<evidence type="ECO:0000313" key="3">
    <source>
        <dbReference type="Proteomes" id="UP000630805"/>
    </source>
</evidence>
<dbReference type="EMBL" id="JABXWT010000017">
    <property type="protein sequence ID" value="NVO58069.1"/>
    <property type="molecule type" value="Genomic_DNA"/>
</dbReference>
<dbReference type="Pfam" id="PF04371">
    <property type="entry name" value="PAD_porph"/>
    <property type="match status" value="1"/>
</dbReference>
<dbReference type="Proteomes" id="UP000630805">
    <property type="component" value="Unassembled WGS sequence"/>
</dbReference>
<comment type="caution">
    <text evidence="2">The sequence shown here is derived from an EMBL/GenBank/DDBJ whole genome shotgun (WGS) entry which is preliminary data.</text>
</comment>
<proteinExistence type="predicted"/>
<accession>A0ABX2PYL7</accession>
<dbReference type="PANTHER" id="PTHR31377">
    <property type="entry name" value="AGMATINE DEIMINASE-RELATED"/>
    <property type="match status" value="1"/>
</dbReference>
<dbReference type="Gene3D" id="3.75.10.10">
    <property type="entry name" value="L-arginine/glycine Amidinotransferase, Chain A"/>
    <property type="match status" value="1"/>
</dbReference>
<evidence type="ECO:0000313" key="2">
    <source>
        <dbReference type="EMBL" id="NVO58069.1"/>
    </source>
</evidence>
<gene>
    <name evidence="2" type="ORF">HW561_19930</name>
</gene>
<dbReference type="PANTHER" id="PTHR31377:SF0">
    <property type="entry name" value="AGMATINE DEIMINASE-RELATED"/>
    <property type="match status" value="1"/>
</dbReference>
<dbReference type="InterPro" id="IPR007466">
    <property type="entry name" value="Peptidyl-Arg-deiminase_porph"/>
</dbReference>
<keyword evidence="1" id="KW-0378">Hydrolase</keyword>
<keyword evidence="3" id="KW-1185">Reference proteome</keyword>
<organism evidence="2 3">
    <name type="scientific">Ruegeria haliotis</name>
    <dbReference type="NCBI Taxonomy" id="2747601"/>
    <lineage>
        <taxon>Bacteria</taxon>
        <taxon>Pseudomonadati</taxon>
        <taxon>Pseudomonadota</taxon>
        <taxon>Alphaproteobacteria</taxon>
        <taxon>Rhodobacterales</taxon>
        <taxon>Roseobacteraceae</taxon>
        <taxon>Ruegeria</taxon>
    </lineage>
</organism>